<keyword evidence="3" id="KW-1185">Reference proteome</keyword>
<protein>
    <recommendedName>
        <fullName evidence="4">Small secreted protein</fullName>
    </recommendedName>
</protein>
<organism evidence="2 3">
    <name type="scientific">Haloactinopolyspora alba</name>
    <dbReference type="NCBI Taxonomy" id="648780"/>
    <lineage>
        <taxon>Bacteria</taxon>
        <taxon>Bacillati</taxon>
        <taxon>Actinomycetota</taxon>
        <taxon>Actinomycetes</taxon>
        <taxon>Jiangellales</taxon>
        <taxon>Jiangellaceae</taxon>
        <taxon>Haloactinopolyspora</taxon>
    </lineage>
</organism>
<sequence>MNRVTTAASVLTVSAITFALTACGNGSGSQYCDQLEGANAQFSAGGAMADQAAIADAADTFQRIADSAPEEVKQDWHAFADAFTTLAGLEVDPTDPEAMSDPQVADQLQGLQADMTQTQDIETHAQEECDLDLSAGTQN</sequence>
<dbReference type="RefSeq" id="WP_106539365.1">
    <property type="nucleotide sequence ID" value="NZ_ML142904.1"/>
</dbReference>
<feature type="chain" id="PRO_5038683544" description="Small secreted protein" evidence="1">
    <location>
        <begin position="20"/>
        <end position="139"/>
    </location>
</feature>
<dbReference type="Proteomes" id="UP000243528">
    <property type="component" value="Unassembled WGS sequence"/>
</dbReference>
<accession>A0A2P8DJY8</accession>
<evidence type="ECO:0008006" key="4">
    <source>
        <dbReference type="Google" id="ProtNLM"/>
    </source>
</evidence>
<dbReference type="PROSITE" id="PS51257">
    <property type="entry name" value="PROKAR_LIPOPROTEIN"/>
    <property type="match status" value="1"/>
</dbReference>
<reference evidence="2 3" key="1">
    <citation type="submission" date="2018-03" db="EMBL/GenBank/DDBJ databases">
        <title>Genomic Encyclopedia of Archaeal and Bacterial Type Strains, Phase II (KMG-II): from individual species to whole genera.</title>
        <authorList>
            <person name="Goeker M."/>
        </authorList>
    </citation>
    <scope>NUCLEOTIDE SEQUENCE [LARGE SCALE GENOMIC DNA]</scope>
    <source>
        <strain evidence="2 3">DSM 45211</strain>
    </source>
</reference>
<dbReference type="AlphaFoldDB" id="A0A2P8DJY8"/>
<name>A0A2P8DJY8_9ACTN</name>
<comment type="caution">
    <text evidence="2">The sequence shown here is derived from an EMBL/GenBank/DDBJ whole genome shotgun (WGS) entry which is preliminary data.</text>
</comment>
<evidence type="ECO:0000313" key="3">
    <source>
        <dbReference type="Proteomes" id="UP000243528"/>
    </source>
</evidence>
<evidence type="ECO:0000313" key="2">
    <source>
        <dbReference type="EMBL" id="PSK97537.1"/>
    </source>
</evidence>
<dbReference type="OrthoDB" id="3748582at2"/>
<dbReference type="EMBL" id="PYGE01000022">
    <property type="protein sequence ID" value="PSK97537.1"/>
    <property type="molecule type" value="Genomic_DNA"/>
</dbReference>
<keyword evidence="1" id="KW-0732">Signal</keyword>
<proteinExistence type="predicted"/>
<feature type="signal peptide" evidence="1">
    <location>
        <begin position="1"/>
        <end position="19"/>
    </location>
</feature>
<gene>
    <name evidence="2" type="ORF">CLV30_12229</name>
</gene>
<evidence type="ECO:0000256" key="1">
    <source>
        <dbReference type="SAM" id="SignalP"/>
    </source>
</evidence>